<name>A0ABW3P836_9SPHN</name>
<dbReference type="SUPFAM" id="SSF46767">
    <property type="entry name" value="Methylated DNA-protein cysteine methyltransferase, C-terminal domain"/>
    <property type="match status" value="1"/>
</dbReference>
<dbReference type="RefSeq" id="WP_380915418.1">
    <property type="nucleotide sequence ID" value="NZ_JBHTLS010000135.1"/>
</dbReference>
<sequence length="159" mass="16827">MTLYETGLLSPVGELTLIASEGALVALLWPDDDPARVRLPARQAGLEHPVLTAAAQQLGEYFSGVRRSFDLPLDPQGTPFQRDVWTALASIPFGETRSYGAIAAQIGRPSASRAVGAANGRNPLSIIVPCHRVIGKAGGLTGFAGGMETKAWLLSFESR</sequence>
<gene>
    <name evidence="11" type="ORF">ACFQ24_22635</name>
</gene>
<reference evidence="12" key="1">
    <citation type="journal article" date="2019" name="Int. J. Syst. Evol. Microbiol.">
        <title>The Global Catalogue of Microorganisms (GCM) 10K type strain sequencing project: providing services to taxonomists for standard genome sequencing and annotation.</title>
        <authorList>
            <consortium name="The Broad Institute Genomics Platform"/>
            <consortium name="The Broad Institute Genome Sequencing Center for Infectious Disease"/>
            <person name="Wu L."/>
            <person name="Ma J."/>
        </authorList>
    </citation>
    <scope>NUCLEOTIDE SEQUENCE [LARGE SCALE GENOMIC DNA]</scope>
    <source>
        <strain evidence="12">CCUG 54329</strain>
    </source>
</reference>
<comment type="miscellaneous">
    <text evidence="8">This enzyme catalyzes only one turnover and therefore is not strictly catalytic. According to one definition, an enzyme is a biocatalyst that acts repeatedly and over many reaction cycles.</text>
</comment>
<organism evidence="11 12">
    <name type="scientific">Sphingobium olei</name>
    <dbReference type="NCBI Taxonomy" id="420955"/>
    <lineage>
        <taxon>Bacteria</taxon>
        <taxon>Pseudomonadati</taxon>
        <taxon>Pseudomonadota</taxon>
        <taxon>Alphaproteobacteria</taxon>
        <taxon>Sphingomonadales</taxon>
        <taxon>Sphingomonadaceae</taxon>
        <taxon>Sphingobium</taxon>
    </lineage>
</organism>
<evidence type="ECO:0000256" key="8">
    <source>
        <dbReference type="HAMAP-Rule" id="MF_00772"/>
    </source>
</evidence>
<dbReference type="PROSITE" id="PS00374">
    <property type="entry name" value="MGMT"/>
    <property type="match status" value="1"/>
</dbReference>
<evidence type="ECO:0000256" key="1">
    <source>
        <dbReference type="ARBA" id="ARBA00001286"/>
    </source>
</evidence>
<dbReference type="InterPro" id="IPR023546">
    <property type="entry name" value="MGMT"/>
</dbReference>
<dbReference type="InterPro" id="IPR036388">
    <property type="entry name" value="WH-like_DNA-bd_sf"/>
</dbReference>
<evidence type="ECO:0000256" key="5">
    <source>
        <dbReference type="ARBA" id="ARBA00022763"/>
    </source>
</evidence>
<dbReference type="GO" id="GO:0032259">
    <property type="term" value="P:methylation"/>
    <property type="evidence" value="ECO:0007669"/>
    <property type="project" value="UniProtKB-KW"/>
</dbReference>
<dbReference type="InterPro" id="IPR014048">
    <property type="entry name" value="MethylDNA_cys_MeTrfase_DNA-bd"/>
</dbReference>
<evidence type="ECO:0000256" key="3">
    <source>
        <dbReference type="ARBA" id="ARBA00022603"/>
    </source>
</evidence>
<feature type="domain" description="Methylguanine DNA methyltransferase ribonuclease-like" evidence="10">
    <location>
        <begin position="4"/>
        <end position="75"/>
    </location>
</feature>
<keyword evidence="3 8" id="KW-0489">Methyltransferase</keyword>
<keyword evidence="5 8" id="KW-0227">DNA damage</keyword>
<evidence type="ECO:0000259" key="9">
    <source>
        <dbReference type="Pfam" id="PF01035"/>
    </source>
</evidence>
<dbReference type="Pfam" id="PF02870">
    <property type="entry name" value="Methyltransf_1N"/>
    <property type="match status" value="1"/>
</dbReference>
<feature type="active site" description="Nucleophile; methyl group acceptor" evidence="8">
    <location>
        <position position="130"/>
    </location>
</feature>
<dbReference type="InterPro" id="IPR036217">
    <property type="entry name" value="MethylDNA_cys_MeTrfase_DNAb"/>
</dbReference>
<evidence type="ECO:0000256" key="4">
    <source>
        <dbReference type="ARBA" id="ARBA00022679"/>
    </source>
</evidence>
<comment type="caution">
    <text evidence="11">The sequence shown here is derived from an EMBL/GenBank/DDBJ whole genome shotgun (WGS) entry which is preliminary data.</text>
</comment>
<comment type="subcellular location">
    <subcellularLocation>
        <location evidence="8">Cytoplasm</location>
    </subcellularLocation>
</comment>
<dbReference type="SUPFAM" id="SSF53155">
    <property type="entry name" value="Methylated DNA-protein cysteine methyltransferase domain"/>
    <property type="match status" value="1"/>
</dbReference>
<dbReference type="Gene3D" id="1.10.10.10">
    <property type="entry name" value="Winged helix-like DNA-binding domain superfamily/Winged helix DNA-binding domain"/>
    <property type="match status" value="1"/>
</dbReference>
<keyword evidence="6 8" id="KW-0234">DNA repair</keyword>
<dbReference type="InterPro" id="IPR036631">
    <property type="entry name" value="MGMT_N_sf"/>
</dbReference>
<dbReference type="HAMAP" id="MF_00772">
    <property type="entry name" value="OGT"/>
    <property type="match status" value="1"/>
</dbReference>
<accession>A0ABW3P836</accession>
<dbReference type="NCBIfam" id="TIGR00589">
    <property type="entry name" value="ogt"/>
    <property type="match status" value="1"/>
</dbReference>
<comment type="function">
    <text evidence="8">Involved in the cellular defense against the biological effects of O6-methylguanine (O6-MeG) and O4-methylthymine (O4-MeT) in DNA. Repairs the methylated nucleobase in DNA by stoichiometrically transferring the methyl group to a cysteine residue in the enzyme. This is a suicide reaction: the enzyme is irreversibly inactivated.</text>
</comment>
<dbReference type="Gene3D" id="3.30.160.70">
    <property type="entry name" value="Methylated DNA-protein cysteine methyltransferase domain"/>
    <property type="match status" value="1"/>
</dbReference>
<evidence type="ECO:0000256" key="2">
    <source>
        <dbReference type="ARBA" id="ARBA00022490"/>
    </source>
</evidence>
<evidence type="ECO:0000259" key="10">
    <source>
        <dbReference type="Pfam" id="PF02870"/>
    </source>
</evidence>
<proteinExistence type="inferred from homology"/>
<dbReference type="PANTHER" id="PTHR10815">
    <property type="entry name" value="METHYLATED-DNA--PROTEIN-CYSTEINE METHYLTRANSFERASE"/>
    <property type="match status" value="1"/>
</dbReference>
<dbReference type="Proteomes" id="UP001597203">
    <property type="component" value="Unassembled WGS sequence"/>
</dbReference>
<evidence type="ECO:0000256" key="7">
    <source>
        <dbReference type="ARBA" id="ARBA00049348"/>
    </source>
</evidence>
<dbReference type="InterPro" id="IPR001497">
    <property type="entry name" value="MethylDNA_cys_MeTrfase_AS"/>
</dbReference>
<evidence type="ECO:0000313" key="11">
    <source>
        <dbReference type="EMBL" id="MFD1107674.1"/>
    </source>
</evidence>
<evidence type="ECO:0000313" key="12">
    <source>
        <dbReference type="Proteomes" id="UP001597203"/>
    </source>
</evidence>
<feature type="domain" description="Methylated-DNA-[protein]-cysteine S-methyltransferase DNA binding" evidence="9">
    <location>
        <begin position="79"/>
        <end position="158"/>
    </location>
</feature>
<keyword evidence="12" id="KW-1185">Reference proteome</keyword>
<comment type="similarity">
    <text evidence="8">Belongs to the MGMT family.</text>
</comment>
<dbReference type="InterPro" id="IPR008332">
    <property type="entry name" value="MethylG_MeTrfase_N"/>
</dbReference>
<keyword evidence="2 8" id="KW-0963">Cytoplasm</keyword>
<comment type="catalytic activity">
    <reaction evidence="1 8">
        <text>a 4-O-methyl-thymidine in DNA + L-cysteinyl-[protein] = a thymidine in DNA + S-methyl-L-cysteinyl-[protein]</text>
        <dbReference type="Rhea" id="RHEA:53428"/>
        <dbReference type="Rhea" id="RHEA-COMP:10131"/>
        <dbReference type="Rhea" id="RHEA-COMP:10132"/>
        <dbReference type="Rhea" id="RHEA-COMP:13555"/>
        <dbReference type="Rhea" id="RHEA-COMP:13556"/>
        <dbReference type="ChEBI" id="CHEBI:29950"/>
        <dbReference type="ChEBI" id="CHEBI:82612"/>
        <dbReference type="ChEBI" id="CHEBI:137386"/>
        <dbReference type="ChEBI" id="CHEBI:137387"/>
        <dbReference type="EC" id="2.1.1.63"/>
    </reaction>
</comment>
<dbReference type="EC" id="2.1.1.63" evidence="8"/>
<dbReference type="Pfam" id="PF01035">
    <property type="entry name" value="DNA_binding_1"/>
    <property type="match status" value="1"/>
</dbReference>
<dbReference type="EMBL" id="JBHTLS010000135">
    <property type="protein sequence ID" value="MFD1107674.1"/>
    <property type="molecule type" value="Genomic_DNA"/>
</dbReference>
<dbReference type="CDD" id="cd06445">
    <property type="entry name" value="ATase"/>
    <property type="match status" value="1"/>
</dbReference>
<dbReference type="PANTHER" id="PTHR10815:SF5">
    <property type="entry name" value="METHYLATED-DNA--PROTEIN-CYSTEINE METHYLTRANSFERASE"/>
    <property type="match status" value="1"/>
</dbReference>
<protein>
    <recommendedName>
        <fullName evidence="8">Methylated-DNA--protein-cysteine methyltransferase</fullName>
        <ecNumber evidence="8">2.1.1.63</ecNumber>
    </recommendedName>
    <alternativeName>
        <fullName evidence="8">6-O-methylguanine-DNA methyltransferase</fullName>
        <shortName evidence="8">MGMT</shortName>
    </alternativeName>
    <alternativeName>
        <fullName evidence="8">O-6-methylguanine-DNA-alkyltransferase</fullName>
    </alternativeName>
</protein>
<dbReference type="GO" id="GO:0003908">
    <property type="term" value="F:methylated-DNA-[protein]-cysteine S-methyltransferase activity"/>
    <property type="evidence" value="ECO:0007669"/>
    <property type="project" value="UniProtKB-EC"/>
</dbReference>
<evidence type="ECO:0000256" key="6">
    <source>
        <dbReference type="ARBA" id="ARBA00023204"/>
    </source>
</evidence>
<comment type="catalytic activity">
    <reaction evidence="7 8">
        <text>a 6-O-methyl-2'-deoxyguanosine in DNA + L-cysteinyl-[protein] = S-methyl-L-cysteinyl-[protein] + a 2'-deoxyguanosine in DNA</text>
        <dbReference type="Rhea" id="RHEA:24000"/>
        <dbReference type="Rhea" id="RHEA-COMP:10131"/>
        <dbReference type="Rhea" id="RHEA-COMP:10132"/>
        <dbReference type="Rhea" id="RHEA-COMP:11367"/>
        <dbReference type="Rhea" id="RHEA-COMP:11368"/>
        <dbReference type="ChEBI" id="CHEBI:29950"/>
        <dbReference type="ChEBI" id="CHEBI:82612"/>
        <dbReference type="ChEBI" id="CHEBI:85445"/>
        <dbReference type="ChEBI" id="CHEBI:85448"/>
        <dbReference type="EC" id="2.1.1.63"/>
    </reaction>
</comment>
<keyword evidence="4 8" id="KW-0808">Transferase</keyword>